<feature type="region of interest" description="Disordered" evidence="4">
    <location>
        <begin position="1436"/>
        <end position="1474"/>
    </location>
</feature>
<feature type="compositionally biased region" description="Polar residues" evidence="4">
    <location>
        <begin position="85"/>
        <end position="102"/>
    </location>
</feature>
<organism evidence="5 6">
    <name type="scientific">Tilletia walkeri</name>
    <dbReference type="NCBI Taxonomy" id="117179"/>
    <lineage>
        <taxon>Eukaryota</taxon>
        <taxon>Fungi</taxon>
        <taxon>Dikarya</taxon>
        <taxon>Basidiomycota</taxon>
        <taxon>Ustilaginomycotina</taxon>
        <taxon>Exobasidiomycetes</taxon>
        <taxon>Tilletiales</taxon>
        <taxon>Tilletiaceae</taxon>
        <taxon>Tilletia</taxon>
    </lineage>
</organism>
<evidence type="ECO:0000256" key="2">
    <source>
        <dbReference type="ARBA" id="ARBA00022737"/>
    </source>
</evidence>
<dbReference type="SUPFAM" id="SSF50978">
    <property type="entry name" value="WD40 repeat-like"/>
    <property type="match status" value="1"/>
</dbReference>
<keyword evidence="6" id="KW-1185">Reference proteome</keyword>
<feature type="compositionally biased region" description="Low complexity" evidence="4">
    <location>
        <begin position="879"/>
        <end position="895"/>
    </location>
</feature>
<feature type="compositionally biased region" description="Basic residues" evidence="4">
    <location>
        <begin position="135"/>
        <end position="144"/>
    </location>
</feature>
<feature type="compositionally biased region" description="Low complexity" evidence="4">
    <location>
        <begin position="612"/>
        <end position="650"/>
    </location>
</feature>
<keyword evidence="1 3" id="KW-0853">WD repeat</keyword>
<reference evidence="5" key="1">
    <citation type="submission" date="2016-04" db="EMBL/GenBank/DDBJ databases">
        <authorList>
            <person name="Nguyen H.D."/>
            <person name="Samba Siva P."/>
            <person name="Cullis J."/>
            <person name="Levesque C.A."/>
            <person name="Hambleton S."/>
        </authorList>
    </citation>
    <scope>NUCLEOTIDE SEQUENCE</scope>
    <source>
        <strain evidence="5">DAOMC 236422</strain>
    </source>
</reference>
<dbReference type="Pfam" id="PF00400">
    <property type="entry name" value="WD40"/>
    <property type="match status" value="4"/>
</dbReference>
<reference evidence="5" key="2">
    <citation type="journal article" date="2019" name="IMA Fungus">
        <title>Genome sequencing and comparison of five Tilletia species to identify candidate genes for the detection of regulated species infecting wheat.</title>
        <authorList>
            <person name="Nguyen H.D.T."/>
            <person name="Sultana T."/>
            <person name="Kesanakurti P."/>
            <person name="Hambleton S."/>
        </authorList>
    </citation>
    <scope>NUCLEOTIDE SEQUENCE</scope>
    <source>
        <strain evidence="5">DAOMC 236422</strain>
    </source>
</reference>
<feature type="repeat" description="WD" evidence="3">
    <location>
        <begin position="1265"/>
        <end position="1286"/>
    </location>
</feature>
<keyword evidence="2" id="KW-0677">Repeat</keyword>
<feature type="compositionally biased region" description="Polar residues" evidence="4">
    <location>
        <begin position="913"/>
        <end position="939"/>
    </location>
</feature>
<dbReference type="PROSITE" id="PS50082">
    <property type="entry name" value="WD_REPEATS_2"/>
    <property type="match status" value="3"/>
</dbReference>
<feature type="compositionally biased region" description="Polar residues" evidence="4">
    <location>
        <begin position="566"/>
        <end position="575"/>
    </location>
</feature>
<feature type="compositionally biased region" description="Low complexity" evidence="4">
    <location>
        <begin position="55"/>
        <end position="65"/>
    </location>
</feature>
<feature type="region of interest" description="Disordered" evidence="4">
    <location>
        <begin position="1"/>
        <end position="65"/>
    </location>
</feature>
<dbReference type="InterPro" id="IPR015943">
    <property type="entry name" value="WD40/YVTN_repeat-like_dom_sf"/>
</dbReference>
<dbReference type="PANTHER" id="PTHR14221:SF0">
    <property type="entry name" value="WD REPEAT-CONTAINING PROTEIN 44"/>
    <property type="match status" value="1"/>
</dbReference>
<dbReference type="EMBL" id="LWDG02000009">
    <property type="protein sequence ID" value="KAE8271841.1"/>
    <property type="molecule type" value="Genomic_DNA"/>
</dbReference>
<dbReference type="PROSITE" id="PS50294">
    <property type="entry name" value="WD_REPEATS_REGION"/>
    <property type="match status" value="2"/>
</dbReference>
<feature type="compositionally biased region" description="Basic and acidic residues" evidence="4">
    <location>
        <begin position="327"/>
        <end position="336"/>
    </location>
</feature>
<feature type="compositionally biased region" description="Low complexity" evidence="4">
    <location>
        <begin position="285"/>
        <end position="319"/>
    </location>
</feature>
<name>A0A8X7T7N5_9BASI</name>
<comment type="caution">
    <text evidence="5">The sequence shown here is derived from an EMBL/GenBank/DDBJ whole genome shotgun (WGS) entry which is preliminary data.</text>
</comment>
<feature type="compositionally biased region" description="Basic and acidic residues" evidence="4">
    <location>
        <begin position="110"/>
        <end position="119"/>
    </location>
</feature>
<evidence type="ECO:0000313" key="5">
    <source>
        <dbReference type="EMBL" id="KAE8271841.1"/>
    </source>
</evidence>
<feature type="region of interest" description="Disordered" evidence="4">
    <location>
        <begin position="819"/>
        <end position="943"/>
    </location>
</feature>
<feature type="compositionally biased region" description="Polar residues" evidence="4">
    <location>
        <begin position="44"/>
        <end position="54"/>
    </location>
</feature>
<feature type="compositionally biased region" description="Low complexity" evidence="4">
    <location>
        <begin position="440"/>
        <end position="472"/>
    </location>
</feature>
<dbReference type="InterPro" id="IPR036322">
    <property type="entry name" value="WD40_repeat_dom_sf"/>
</dbReference>
<feature type="compositionally biased region" description="Low complexity" evidence="4">
    <location>
        <begin position="1438"/>
        <end position="1461"/>
    </location>
</feature>
<evidence type="ECO:0000256" key="4">
    <source>
        <dbReference type="SAM" id="MobiDB-lite"/>
    </source>
</evidence>
<dbReference type="InterPro" id="IPR040324">
    <property type="entry name" value="WDR44/Dgr2"/>
</dbReference>
<dbReference type="Proteomes" id="UP000078113">
    <property type="component" value="Unassembled WGS sequence"/>
</dbReference>
<evidence type="ECO:0000313" key="6">
    <source>
        <dbReference type="Proteomes" id="UP000078113"/>
    </source>
</evidence>
<feature type="compositionally biased region" description="Low complexity" evidence="4">
    <location>
        <begin position="211"/>
        <end position="233"/>
    </location>
</feature>
<feature type="compositionally biased region" description="Polar residues" evidence="4">
    <location>
        <begin position="853"/>
        <end position="863"/>
    </location>
</feature>
<protein>
    <recommendedName>
        <fullName evidence="7">WD repeat-containing protein 44</fullName>
    </recommendedName>
</protein>
<gene>
    <name evidence="5" type="ORF">A4X09_0g505</name>
</gene>
<feature type="compositionally biased region" description="Polar residues" evidence="4">
    <location>
        <begin position="337"/>
        <end position="360"/>
    </location>
</feature>
<feature type="region of interest" description="Disordered" evidence="4">
    <location>
        <begin position="83"/>
        <end position="688"/>
    </location>
</feature>
<dbReference type="SMART" id="SM00320">
    <property type="entry name" value="WD40"/>
    <property type="match status" value="6"/>
</dbReference>
<sequence>MDRSKTPTPAAILQQAQLQQQQKEEQQEQQSHDETEIPPRHHQATTSETSSGAVTPSAQQPQSSTSFFGWVRSAIAPINPLSAVLSGTSSSDSPQARSSTPDRSARSHQHRDEGDDHTRSGSGATEDDYDETAKKMTRASRRKVNASVASSSATDLDTTNSDGEDSGCEEIFTPFHQVQAAAAHSPHRAQSPVSPSNALKRLPFANHMRRSSSPASPVPGTVAAAAASATATVLNGLPSSAQAGGAFMHSASTPPAPGGPRLFKPFARREALVLDESTPLDELDQSSSSSSPQTSSPAGAVGLRALSPSSSRSNQLPSLILTPPDPRQLRNPKDVSSETSSLIEMLQDGSQQSNGQQLSPDASFELESLEKIRIDMETPDNTNQHREMVAFGQAVADMRATPKPFSNSNTSTPATSSPEEEEQLGAEVPPVDSRATPKPNQQMRSSQPQAQQQQQSSTKSSSSNSTTSSRSRNIFRRSHGAQTLELNTSERRDRAAPGNLSPSILAESDEPMEELGTPISVKSPADIMLPSPSSSERSGSGSGFANGRHSDVESSRRTASERDISSPASVRTQESGLLKSAQKVSRSASSSGSFWKFNRSSKKRPTSGSSGGVVPPSDDVGAADVSSKASSSSTRLSIGGADSSSSSIFSYDGQNGSPLPGEFSERRGSILSIASSSGGGSRTGPDGAKLRVSIDEANLPIRSGGMDSESEAAEPVHRRVRSIESFRSALGKGKSASRKSNASSSVGIGCAAPNARPGSVISVGSLGTLDKGTVKEAGKLSVKLWPKAVKTRFRGKASKEREFERLVLAQELYLGWDPIPRKRRPSEATRRLSYASSIDSGQSHGPVSGPNIPIQSPSSTHSGSDPMASVGSVINMNHSASTSSVTSSVSSSSASGGVPNSAGLPPLAGSVGSMGTASSSRPNSIKGSTSGKGDNNGSNAKPHKSTWAMRFSVDGRYFAVAGQDCVVRVFEVLSVPEQRQAEVDAALLATGHGLGAGGSATSLGSHAGDVNFASGTASTDNFAMGTTAEGEQGRGSVKSSSSSRSARKAAKAQANATNRAIPVFSSKPIREFRGHSADVIDLSWSKNNFLMSASTDKTARLWHVTRPECLCTFGHMDFVTGACFHPTDDRFFLSASLDGKLRLWNIPAKKVQYSADVPGLITACAFTASGKMACAGTFGGAIVMYHTDKLAYATSIAVRSTSSKSSKGSKITGIEPVPNLGSNHERILVSSNDSRIRIYDLGDKSVAHKFKASGYHNKESQIRASISTDGMYITAGSEDASVYVWDAGQGKAYGGLRGAGNKVSRNATKQFAEAAHEYWHTTGGAVTCSVVAPLLTHKHLDASEDPIMRRSWRHEIEQARTASSRPLSSLTLSSAISAALPIAFRGGPGRQQVNAKLNRIVVTADDTSCVQVWRTDSFDLLGSIMQPMVPKTAKSVINNSSSSNLGLNRTSSGSSHGHYSMSPPPGGASPALGR</sequence>
<dbReference type="InterPro" id="IPR001680">
    <property type="entry name" value="WD40_rpt"/>
</dbReference>
<feature type="repeat" description="WD" evidence="3">
    <location>
        <begin position="1112"/>
        <end position="1154"/>
    </location>
</feature>
<evidence type="ECO:0008006" key="7">
    <source>
        <dbReference type="Google" id="ProtNLM"/>
    </source>
</evidence>
<feature type="compositionally biased region" description="Basic and acidic residues" evidence="4">
    <location>
        <begin position="22"/>
        <end position="39"/>
    </location>
</feature>
<evidence type="ECO:0000256" key="1">
    <source>
        <dbReference type="ARBA" id="ARBA00022574"/>
    </source>
</evidence>
<dbReference type="Gene3D" id="2.130.10.10">
    <property type="entry name" value="YVTN repeat-like/Quinoprotein amine dehydrogenase"/>
    <property type="match status" value="1"/>
</dbReference>
<feature type="region of interest" description="Disordered" evidence="4">
    <location>
        <begin position="1023"/>
        <end position="1054"/>
    </location>
</feature>
<accession>A0A8X7T7N5</accession>
<feature type="repeat" description="WD" evidence="3">
    <location>
        <begin position="1072"/>
        <end position="1112"/>
    </location>
</feature>
<evidence type="ECO:0000256" key="3">
    <source>
        <dbReference type="PROSITE-ProRule" id="PRU00221"/>
    </source>
</evidence>
<feature type="compositionally biased region" description="Low complexity" evidence="4">
    <location>
        <begin position="579"/>
        <end position="593"/>
    </location>
</feature>
<feature type="compositionally biased region" description="Basic and acidic residues" evidence="4">
    <location>
        <begin position="548"/>
        <end position="564"/>
    </location>
</feature>
<dbReference type="PANTHER" id="PTHR14221">
    <property type="entry name" value="WD REPEAT DOMAIN 44"/>
    <property type="match status" value="1"/>
</dbReference>
<feature type="compositionally biased region" description="Polar residues" evidence="4">
    <location>
        <begin position="834"/>
        <end position="845"/>
    </location>
</feature>
<feature type="compositionally biased region" description="Polar residues" evidence="4">
    <location>
        <begin position="147"/>
        <end position="161"/>
    </location>
</feature>
<feature type="compositionally biased region" description="Low complexity" evidence="4">
    <location>
        <begin position="406"/>
        <end position="417"/>
    </location>
</feature>
<proteinExistence type="predicted"/>